<gene>
    <name evidence="10" type="primary">dacA</name>
    <name evidence="12" type="ORF">SAMN02745176_03068</name>
</gene>
<evidence type="ECO:0000259" key="11">
    <source>
        <dbReference type="PROSITE" id="PS51794"/>
    </source>
</evidence>
<dbReference type="HAMAP" id="MF_01499">
    <property type="entry name" value="DacA"/>
    <property type="match status" value="1"/>
</dbReference>
<keyword evidence="13" id="KW-1185">Reference proteome</keyword>
<proteinExistence type="inferred from homology"/>
<dbReference type="PANTHER" id="PTHR34185">
    <property type="entry name" value="DIADENYLATE CYCLASE"/>
    <property type="match status" value="1"/>
</dbReference>
<keyword evidence="6 10" id="KW-0547">Nucleotide-binding</keyword>
<dbReference type="Pfam" id="PF19293">
    <property type="entry name" value="CdaA_N"/>
    <property type="match status" value="1"/>
</dbReference>
<reference evidence="12 13" key="1">
    <citation type="submission" date="2016-11" db="EMBL/GenBank/DDBJ databases">
        <authorList>
            <person name="Jaros S."/>
            <person name="Januszkiewicz K."/>
            <person name="Wedrychowicz H."/>
        </authorList>
    </citation>
    <scope>NUCLEOTIDE SEQUENCE [LARGE SCALE GENOMIC DNA]</scope>
    <source>
        <strain evidence="12 13">DSM 19022</strain>
    </source>
</reference>
<dbReference type="Proteomes" id="UP000184442">
    <property type="component" value="Unassembled WGS sequence"/>
</dbReference>
<comment type="function">
    <text evidence="10">Catalyzes the condensation of 2 ATP molecules into cyclic di-AMP (c-di-AMP), a second messenger used to regulate differing processes in different bacteria.</text>
</comment>
<comment type="catalytic activity">
    <reaction evidence="1 10">
        <text>2 ATP = 3',3'-c-di-AMP + 2 diphosphate</text>
        <dbReference type="Rhea" id="RHEA:35655"/>
        <dbReference type="ChEBI" id="CHEBI:30616"/>
        <dbReference type="ChEBI" id="CHEBI:33019"/>
        <dbReference type="ChEBI" id="CHEBI:71500"/>
        <dbReference type="EC" id="2.7.7.85"/>
    </reaction>
</comment>
<dbReference type="GO" id="GO:0106408">
    <property type="term" value="F:diadenylate cyclase activity"/>
    <property type="evidence" value="ECO:0007669"/>
    <property type="project" value="UniProtKB-EC"/>
</dbReference>
<dbReference type="InterPro" id="IPR014046">
    <property type="entry name" value="C-di-AMP_synthase"/>
</dbReference>
<dbReference type="GO" id="GO:0006171">
    <property type="term" value="P:cAMP biosynthetic process"/>
    <property type="evidence" value="ECO:0007669"/>
    <property type="project" value="InterPro"/>
</dbReference>
<protein>
    <recommendedName>
        <fullName evidence="10">Diadenylate cyclase</fullName>
        <shortName evidence="10">DAC</shortName>
        <ecNumber evidence="10">2.7.7.85</ecNumber>
    </recommendedName>
    <alternativeName>
        <fullName evidence="10">Cyclic-di-AMP synthase</fullName>
        <shortName evidence="10">c-di-AMP synthase</shortName>
    </alternativeName>
</protein>
<dbReference type="InterPro" id="IPR034701">
    <property type="entry name" value="CdaA"/>
</dbReference>
<accession>A0A1M6I321</accession>
<dbReference type="GO" id="GO:0004016">
    <property type="term" value="F:adenylate cyclase activity"/>
    <property type="evidence" value="ECO:0007669"/>
    <property type="project" value="UniProtKB-UniRule"/>
</dbReference>
<dbReference type="FunFam" id="3.40.1700.10:FF:000002">
    <property type="entry name" value="Diadenylate cyclase"/>
    <property type="match status" value="1"/>
</dbReference>
<evidence type="ECO:0000256" key="1">
    <source>
        <dbReference type="ARBA" id="ARBA00000877"/>
    </source>
</evidence>
<dbReference type="GO" id="GO:0005524">
    <property type="term" value="F:ATP binding"/>
    <property type="evidence" value="ECO:0007669"/>
    <property type="project" value="UniProtKB-UniRule"/>
</dbReference>
<keyword evidence="3 10" id="KW-0808">Transferase</keyword>
<keyword evidence="8 10" id="KW-1133">Transmembrane helix</keyword>
<dbReference type="Pfam" id="PF02457">
    <property type="entry name" value="DAC"/>
    <property type="match status" value="1"/>
</dbReference>
<sequence length="273" mass="30930">MDELKELLPYLKLWSTYLDIAIVAYIIYKFMQLIKETRAEQLVKGIIILLVVTKLSDVMQLHTIYWLLKNAMTVGAIAIIIIFQPELRRALEHIGRGKFFTKNELQVEELETMLDEIIQAVSELSKNRTGAIIALEQETGLNEYIETGVRIDGIISSGLLINIFEPNTPLHDGAVIIRKNRIAAAGCFLPLTESQNLSKQIGTRHRAALGLTEISDSLVVIVSEETGVISFAREGKLSRYLDTKSLREILKNHYIKVESKKQPVWTKWGVKNE</sequence>
<dbReference type="EC" id="2.7.7.85" evidence="10"/>
<dbReference type="SUPFAM" id="SSF143597">
    <property type="entry name" value="YojJ-like"/>
    <property type="match status" value="1"/>
</dbReference>
<dbReference type="PIRSF" id="PIRSF004793">
    <property type="entry name" value="UCP004793"/>
    <property type="match status" value="1"/>
</dbReference>
<evidence type="ECO:0000256" key="8">
    <source>
        <dbReference type="ARBA" id="ARBA00022989"/>
    </source>
</evidence>
<dbReference type="Gene3D" id="3.40.1700.10">
    <property type="entry name" value="DNA integrity scanning protein, DisA, N-terminal domain"/>
    <property type="match status" value="1"/>
</dbReference>
<dbReference type="AlphaFoldDB" id="A0A1M6I321"/>
<dbReference type="PROSITE" id="PS51794">
    <property type="entry name" value="DAC"/>
    <property type="match status" value="1"/>
</dbReference>
<evidence type="ECO:0000313" key="13">
    <source>
        <dbReference type="Proteomes" id="UP000184442"/>
    </source>
</evidence>
<comment type="caution">
    <text evidence="10">Lacks conserved residue(s) required for the propagation of feature annotation.</text>
</comment>
<evidence type="ECO:0000256" key="7">
    <source>
        <dbReference type="ARBA" id="ARBA00022840"/>
    </source>
</evidence>
<evidence type="ECO:0000256" key="3">
    <source>
        <dbReference type="ARBA" id="ARBA00022679"/>
    </source>
</evidence>
<evidence type="ECO:0000313" key="12">
    <source>
        <dbReference type="EMBL" id="SHJ28822.1"/>
    </source>
</evidence>
<dbReference type="EMBL" id="FQZS01000026">
    <property type="protein sequence ID" value="SHJ28822.1"/>
    <property type="molecule type" value="Genomic_DNA"/>
</dbReference>
<dbReference type="PANTHER" id="PTHR34185:SF1">
    <property type="entry name" value="DIADENYLATE CYCLASE"/>
    <property type="match status" value="1"/>
</dbReference>
<dbReference type="InterPro" id="IPR050338">
    <property type="entry name" value="DisA"/>
</dbReference>
<keyword evidence="2 10" id="KW-1003">Cell membrane</keyword>
<name>A0A1M6I321_9FIRM</name>
<dbReference type="NCBIfam" id="TIGR00159">
    <property type="entry name" value="diadenylate cyclase CdaA"/>
    <property type="match status" value="1"/>
</dbReference>
<keyword evidence="4 10" id="KW-0812">Transmembrane</keyword>
<evidence type="ECO:0000256" key="5">
    <source>
        <dbReference type="ARBA" id="ARBA00022695"/>
    </source>
</evidence>
<comment type="similarity">
    <text evidence="10">Belongs to the adenylate cyclase family. DacA/CdaA subfamily.</text>
</comment>
<comment type="subunit">
    <text evidence="10">Probably a homodimer.</text>
</comment>
<organism evidence="12 13">
    <name type="scientific">Lutispora thermophila DSM 19022</name>
    <dbReference type="NCBI Taxonomy" id="1122184"/>
    <lineage>
        <taxon>Bacteria</taxon>
        <taxon>Bacillati</taxon>
        <taxon>Bacillota</taxon>
        <taxon>Clostridia</taxon>
        <taxon>Lutisporales</taxon>
        <taxon>Lutisporaceae</taxon>
        <taxon>Lutispora</taxon>
    </lineage>
</organism>
<feature type="domain" description="DAC" evidence="11">
    <location>
        <begin position="84"/>
        <end position="243"/>
    </location>
</feature>
<evidence type="ECO:0000256" key="10">
    <source>
        <dbReference type="HAMAP-Rule" id="MF_01499"/>
    </source>
</evidence>
<dbReference type="InterPro" id="IPR036888">
    <property type="entry name" value="DNA_integrity_DisA_N_sf"/>
</dbReference>
<feature type="transmembrane region" description="Helical" evidence="10">
    <location>
        <begin position="12"/>
        <end position="30"/>
    </location>
</feature>
<feature type="transmembrane region" description="Helical" evidence="10">
    <location>
        <begin position="64"/>
        <end position="83"/>
    </location>
</feature>
<evidence type="ECO:0000256" key="2">
    <source>
        <dbReference type="ARBA" id="ARBA00022475"/>
    </source>
</evidence>
<keyword evidence="5 10" id="KW-0548">Nucleotidyltransferase</keyword>
<keyword evidence="7 10" id="KW-0067">ATP-binding</keyword>
<keyword evidence="9 10" id="KW-0472">Membrane</keyword>
<dbReference type="InterPro" id="IPR003390">
    <property type="entry name" value="DNA_integrity_scan_DisA_N"/>
</dbReference>
<evidence type="ECO:0000256" key="9">
    <source>
        <dbReference type="ARBA" id="ARBA00023136"/>
    </source>
</evidence>
<evidence type="ECO:0000256" key="6">
    <source>
        <dbReference type="ARBA" id="ARBA00022741"/>
    </source>
</evidence>
<dbReference type="STRING" id="1122184.SAMN02745176_03068"/>
<dbReference type="InterPro" id="IPR045585">
    <property type="entry name" value="CdaA_N"/>
</dbReference>
<evidence type="ECO:0000256" key="4">
    <source>
        <dbReference type="ARBA" id="ARBA00022692"/>
    </source>
</evidence>